<evidence type="ECO:0000313" key="2">
    <source>
        <dbReference type="EnsemblProtists" id="Phyra86988"/>
    </source>
</evidence>
<dbReference type="EnsemblProtists" id="Phyra86988">
    <property type="protein sequence ID" value="Phyra86988"/>
    <property type="gene ID" value="Phyra86988"/>
</dbReference>
<dbReference type="EMBL" id="DS567317">
    <property type="status" value="NOT_ANNOTATED_CDS"/>
    <property type="molecule type" value="Genomic_DNA"/>
</dbReference>
<reference evidence="2" key="2">
    <citation type="submission" date="2015-06" db="UniProtKB">
        <authorList>
            <consortium name="EnsemblProtists"/>
        </authorList>
    </citation>
    <scope>IDENTIFICATION</scope>
    <source>
        <strain evidence="2">Pr102</strain>
    </source>
</reference>
<feature type="compositionally biased region" description="Acidic residues" evidence="1">
    <location>
        <begin position="151"/>
        <end position="162"/>
    </location>
</feature>
<feature type="region of interest" description="Disordered" evidence="1">
    <location>
        <begin position="123"/>
        <end position="163"/>
    </location>
</feature>
<name>H3H878_PHYRM</name>
<dbReference type="HOGENOM" id="CLU_1550591_0_0_1"/>
<evidence type="ECO:0000313" key="3">
    <source>
        <dbReference type="Proteomes" id="UP000005238"/>
    </source>
</evidence>
<organism evidence="2 3">
    <name type="scientific">Phytophthora ramorum</name>
    <name type="common">Sudden oak death agent</name>
    <dbReference type="NCBI Taxonomy" id="164328"/>
    <lineage>
        <taxon>Eukaryota</taxon>
        <taxon>Sar</taxon>
        <taxon>Stramenopiles</taxon>
        <taxon>Oomycota</taxon>
        <taxon>Peronosporomycetes</taxon>
        <taxon>Peronosporales</taxon>
        <taxon>Peronosporaceae</taxon>
        <taxon>Phytophthora</taxon>
    </lineage>
</organism>
<dbReference type="AlphaFoldDB" id="H3H878"/>
<dbReference type="Proteomes" id="UP000005238">
    <property type="component" value="Unassembled WGS sequence"/>
</dbReference>
<protein>
    <submittedName>
        <fullName evidence="2">Uncharacterized protein</fullName>
    </submittedName>
</protein>
<proteinExistence type="predicted"/>
<accession>H3H878</accession>
<sequence>MLLCATLRLKRYRVKTVLVLMTVAEVAELDATVVAEVDEKEGLLRALAGDDDVVLVQGRLYTAVERHQWPKMPVMLVTVVVAVNEAVVVAEDVTVAMAVAEDVEERRADDDVVLVGVGWRGGGHESGAASGRRGRNQGREHGSATSAATLEADDSVGGEDLENPGRRGIFLAR</sequence>
<evidence type="ECO:0000256" key="1">
    <source>
        <dbReference type="SAM" id="MobiDB-lite"/>
    </source>
</evidence>
<reference evidence="3" key="1">
    <citation type="journal article" date="2006" name="Science">
        <title>Phytophthora genome sequences uncover evolutionary origins and mechanisms of pathogenesis.</title>
        <authorList>
            <person name="Tyler B.M."/>
            <person name="Tripathy S."/>
            <person name="Zhang X."/>
            <person name="Dehal P."/>
            <person name="Jiang R.H."/>
            <person name="Aerts A."/>
            <person name="Arredondo F.D."/>
            <person name="Baxter L."/>
            <person name="Bensasson D."/>
            <person name="Beynon J.L."/>
            <person name="Chapman J."/>
            <person name="Damasceno C.M."/>
            <person name="Dorrance A.E."/>
            <person name="Dou D."/>
            <person name="Dickerman A.W."/>
            <person name="Dubchak I.L."/>
            <person name="Garbelotto M."/>
            <person name="Gijzen M."/>
            <person name="Gordon S.G."/>
            <person name="Govers F."/>
            <person name="Grunwald N.J."/>
            <person name="Huang W."/>
            <person name="Ivors K.L."/>
            <person name="Jones R.W."/>
            <person name="Kamoun S."/>
            <person name="Krampis K."/>
            <person name="Lamour K.H."/>
            <person name="Lee M.K."/>
            <person name="McDonald W.H."/>
            <person name="Medina M."/>
            <person name="Meijer H.J."/>
            <person name="Nordberg E.K."/>
            <person name="Maclean D.J."/>
            <person name="Ospina-Giraldo M.D."/>
            <person name="Morris P.F."/>
            <person name="Phuntumart V."/>
            <person name="Putnam N.H."/>
            <person name="Rash S."/>
            <person name="Rose J.K."/>
            <person name="Sakihama Y."/>
            <person name="Salamov A.A."/>
            <person name="Savidor A."/>
            <person name="Scheuring C.F."/>
            <person name="Smith B.M."/>
            <person name="Sobral B.W."/>
            <person name="Terry A."/>
            <person name="Torto-Alalibo T.A."/>
            <person name="Win J."/>
            <person name="Xu Z."/>
            <person name="Zhang H."/>
            <person name="Grigoriev I.V."/>
            <person name="Rokhsar D.S."/>
            <person name="Boore J.L."/>
        </authorList>
    </citation>
    <scope>NUCLEOTIDE SEQUENCE [LARGE SCALE GENOMIC DNA]</scope>
    <source>
        <strain evidence="3">Pr102</strain>
    </source>
</reference>
<dbReference type="InParanoid" id="H3H878"/>
<keyword evidence="3" id="KW-1185">Reference proteome</keyword>